<evidence type="ECO:0000256" key="3">
    <source>
        <dbReference type="ARBA" id="ARBA00022692"/>
    </source>
</evidence>
<dbReference type="Proteomes" id="UP001165089">
    <property type="component" value="Unassembled WGS sequence"/>
</dbReference>
<evidence type="ECO:0000256" key="4">
    <source>
        <dbReference type="ARBA" id="ARBA00022989"/>
    </source>
</evidence>
<gene>
    <name evidence="7" type="ORF">GETHPA_22020</name>
</gene>
<dbReference type="EMBL" id="BSDD01000004">
    <property type="protein sequence ID" value="GLH70669.1"/>
    <property type="molecule type" value="Genomic_DNA"/>
</dbReference>
<feature type="transmembrane region" description="Helical" evidence="6">
    <location>
        <begin position="279"/>
        <end position="302"/>
    </location>
</feature>
<evidence type="ECO:0000256" key="1">
    <source>
        <dbReference type="ARBA" id="ARBA00004651"/>
    </source>
</evidence>
<feature type="transmembrane region" description="Helical" evidence="6">
    <location>
        <begin position="124"/>
        <end position="143"/>
    </location>
</feature>
<keyword evidence="3 6" id="KW-0812">Transmembrane</keyword>
<evidence type="ECO:0000256" key="5">
    <source>
        <dbReference type="ARBA" id="ARBA00023136"/>
    </source>
</evidence>
<feature type="transmembrane region" description="Helical" evidence="6">
    <location>
        <begin position="97"/>
        <end position="117"/>
    </location>
</feature>
<feature type="transmembrane region" description="Helical" evidence="6">
    <location>
        <begin position="249"/>
        <end position="273"/>
    </location>
</feature>
<feature type="transmembrane region" description="Helical" evidence="6">
    <location>
        <begin position="61"/>
        <end position="85"/>
    </location>
</feature>
<feature type="transmembrane region" description="Helical" evidence="6">
    <location>
        <begin position="400"/>
        <end position="420"/>
    </location>
</feature>
<evidence type="ECO:0000313" key="8">
    <source>
        <dbReference type="Proteomes" id="UP001165089"/>
    </source>
</evidence>
<keyword evidence="8" id="KW-1185">Reference proteome</keyword>
<accession>A0ABQ5Q829</accession>
<keyword evidence="4 6" id="KW-1133">Transmembrane helix</keyword>
<evidence type="ECO:0000313" key="7">
    <source>
        <dbReference type="EMBL" id="GLH70669.1"/>
    </source>
</evidence>
<dbReference type="InterPro" id="IPR050833">
    <property type="entry name" value="Poly_Biosynth_Transport"/>
</dbReference>
<evidence type="ECO:0008006" key="9">
    <source>
        <dbReference type="Google" id="ProtNLM"/>
    </source>
</evidence>
<dbReference type="PANTHER" id="PTHR30250">
    <property type="entry name" value="PST FAMILY PREDICTED COLANIC ACID TRANSPORTER"/>
    <property type="match status" value="1"/>
</dbReference>
<evidence type="ECO:0000256" key="6">
    <source>
        <dbReference type="SAM" id="Phobius"/>
    </source>
</evidence>
<keyword evidence="5 6" id="KW-0472">Membrane</keyword>
<feature type="transmembrane region" description="Helical" evidence="6">
    <location>
        <begin position="26"/>
        <end position="49"/>
    </location>
</feature>
<dbReference type="Pfam" id="PF01943">
    <property type="entry name" value="Polysacc_synt"/>
    <property type="match status" value="1"/>
</dbReference>
<evidence type="ECO:0000256" key="2">
    <source>
        <dbReference type="ARBA" id="ARBA00022475"/>
    </source>
</evidence>
<protein>
    <recommendedName>
        <fullName evidence="9">Polysaccharide biosynthesis protein C-terminal domain-containing protein</fullName>
    </recommendedName>
</protein>
<feature type="transmembrane region" description="Helical" evidence="6">
    <location>
        <begin position="314"/>
        <end position="335"/>
    </location>
</feature>
<proteinExistence type="predicted"/>
<feature type="transmembrane region" description="Helical" evidence="6">
    <location>
        <begin position="372"/>
        <end position="394"/>
    </location>
</feature>
<comment type="caution">
    <text evidence="7">The sequence shown here is derived from an EMBL/GenBank/DDBJ whole genome shotgun (WGS) entry which is preliminary data.</text>
</comment>
<organism evidence="7 8">
    <name type="scientific">Geothrix rubra</name>
    <dbReference type="NCBI Taxonomy" id="2927977"/>
    <lineage>
        <taxon>Bacteria</taxon>
        <taxon>Pseudomonadati</taxon>
        <taxon>Acidobacteriota</taxon>
        <taxon>Holophagae</taxon>
        <taxon>Holophagales</taxon>
        <taxon>Holophagaceae</taxon>
        <taxon>Geothrix</taxon>
    </lineage>
</organism>
<name>A0ABQ5Q829_9BACT</name>
<reference evidence="7 8" key="1">
    <citation type="journal article" date="2023" name="Antonie Van Leeuwenhoek">
        <title>Mesoterricola silvestris gen. nov., sp. nov., Mesoterricola sediminis sp. nov., Geothrix oryzae sp. nov., Geothrix edaphica sp. nov., Geothrix rubra sp. nov., and Geothrix limicola sp. nov., six novel members of Acidobacteriota isolated from soils.</title>
        <authorList>
            <person name="Itoh H."/>
            <person name="Sugisawa Y."/>
            <person name="Mise K."/>
            <person name="Xu Z."/>
            <person name="Kuniyasu M."/>
            <person name="Ushijima N."/>
            <person name="Kawano K."/>
            <person name="Kobayashi E."/>
            <person name="Shiratori Y."/>
            <person name="Masuda Y."/>
            <person name="Senoo K."/>
        </authorList>
    </citation>
    <scope>NUCLEOTIDE SEQUENCE [LARGE SCALE GENOMIC DNA]</scope>
    <source>
        <strain evidence="7 8">Red803</strain>
    </source>
</reference>
<keyword evidence="2" id="KW-1003">Cell membrane</keyword>
<dbReference type="PANTHER" id="PTHR30250:SF26">
    <property type="entry name" value="PSMA PROTEIN"/>
    <property type="match status" value="1"/>
</dbReference>
<comment type="subcellular location">
    <subcellularLocation>
        <location evidence="1">Cell membrane</location>
        <topology evidence="1">Multi-pass membrane protein</topology>
    </subcellularLocation>
</comment>
<sequence>MGLSAGVVRFVAQALGQNDGKRAADIIQTVVLTIGVSMAVLLLAGYPLFTRALHYVMPARSLPVAVSILPYALASLWSLLVVGVLSGGLDGCMRMDLRGLLMGGSSVVYLGFTVLLVPRMGLRGVALAQLIQTAGLAVIMWGVLRRQLPDLPWVPWRWQYRVIRQMFSYGANYQVITFAGMLFDPVVKGLISRFAGLGALGYFEMANKLISQGRSIIVEATRVLVPAMAALQERDLDQATELFVRSHRLTFYVSAVFYGLLGVGLTVANLLWIGHAEVLFVQFGLLMNLGWYVNTIMKPAYFANMGSGDLKSNVVSHLIVLFLTPILGAGLGFYFSGLGVAMGTAISLILGSLYVLVSYFHHAGLNWRKNLIPKGMTLLFLSSLGLPVLSNLGVGQSEGLARAAIFAGLGCLPLLVLAWVNPERSLLFRRGEPT</sequence>
<feature type="transmembrane region" description="Helical" evidence="6">
    <location>
        <begin position="341"/>
        <end position="360"/>
    </location>
</feature>
<dbReference type="InterPro" id="IPR002797">
    <property type="entry name" value="Polysacc_synth"/>
</dbReference>